<keyword evidence="1 4" id="KW-0663">Pyridoxal phosphate</keyword>
<organism evidence="6 7">
    <name type="scientific">Candidatus Curtissbacteria bacterium RBG_13_35_7</name>
    <dbReference type="NCBI Taxonomy" id="1797705"/>
    <lineage>
        <taxon>Bacteria</taxon>
        <taxon>Candidatus Curtissiibacteriota</taxon>
    </lineage>
</organism>
<evidence type="ECO:0000313" key="6">
    <source>
        <dbReference type="EMBL" id="OGD86520.1"/>
    </source>
</evidence>
<dbReference type="InterPro" id="IPR015424">
    <property type="entry name" value="PyrdxlP-dep_Trfase"/>
</dbReference>
<feature type="active site" description="Proton acceptor" evidence="3">
    <location>
        <position position="184"/>
    </location>
</feature>
<evidence type="ECO:0000256" key="2">
    <source>
        <dbReference type="ARBA" id="ARBA00037999"/>
    </source>
</evidence>
<dbReference type="PANTHER" id="PTHR30244:SF36">
    <property type="entry name" value="3-OXO-GLUCOSE-6-PHOSPHATE:GLUTAMATE AMINOTRANSFERASE"/>
    <property type="match status" value="1"/>
</dbReference>
<proteinExistence type="inferred from homology"/>
<dbReference type="AlphaFoldDB" id="A0A1F5G3R8"/>
<dbReference type="InterPro" id="IPR015421">
    <property type="entry name" value="PyrdxlP-dep_Trfase_major"/>
</dbReference>
<dbReference type="EMBL" id="MFAT01000026">
    <property type="protein sequence ID" value="OGD86520.1"/>
    <property type="molecule type" value="Genomic_DNA"/>
</dbReference>
<dbReference type="Gene3D" id="3.90.1150.10">
    <property type="entry name" value="Aspartate Aminotransferase, domain 1"/>
    <property type="match status" value="1"/>
</dbReference>
<dbReference type="Pfam" id="PF01041">
    <property type="entry name" value="DegT_DnrJ_EryC1"/>
    <property type="match status" value="1"/>
</dbReference>
<gene>
    <name evidence="6" type="ORF">A2164_03365</name>
</gene>
<dbReference type="Gene3D" id="3.40.640.10">
    <property type="entry name" value="Type I PLP-dependent aspartate aminotransferase-like (Major domain)"/>
    <property type="match status" value="1"/>
</dbReference>
<dbReference type="SUPFAM" id="SSF53383">
    <property type="entry name" value="PLP-dependent transferases"/>
    <property type="match status" value="1"/>
</dbReference>
<reference evidence="6 7" key="1">
    <citation type="journal article" date="2016" name="Nat. Commun.">
        <title>Thousands of microbial genomes shed light on interconnected biogeochemical processes in an aquifer system.</title>
        <authorList>
            <person name="Anantharaman K."/>
            <person name="Brown C.T."/>
            <person name="Hug L.A."/>
            <person name="Sharon I."/>
            <person name="Castelle C.J."/>
            <person name="Probst A.J."/>
            <person name="Thomas B.C."/>
            <person name="Singh A."/>
            <person name="Wilkins M.J."/>
            <person name="Karaoz U."/>
            <person name="Brodie E.L."/>
            <person name="Williams K.H."/>
            <person name="Hubbard S.S."/>
            <person name="Banfield J.F."/>
        </authorList>
    </citation>
    <scope>NUCLEOTIDE SEQUENCE [LARGE SCALE GENOMIC DNA]</scope>
</reference>
<dbReference type="InterPro" id="IPR015422">
    <property type="entry name" value="PyrdxlP-dep_Trfase_small"/>
</dbReference>
<dbReference type="PANTHER" id="PTHR30244">
    <property type="entry name" value="TRANSAMINASE"/>
    <property type="match status" value="1"/>
</dbReference>
<feature type="non-terminal residue" evidence="6">
    <location>
        <position position="349"/>
    </location>
</feature>
<feature type="modified residue" description="N6-(pyridoxal phosphate)lysine" evidence="4">
    <location>
        <position position="184"/>
    </location>
</feature>
<comment type="caution">
    <text evidence="6">The sequence shown here is derived from an EMBL/GenBank/DDBJ whole genome shotgun (WGS) entry which is preliminary data.</text>
</comment>
<dbReference type="GO" id="GO:0030170">
    <property type="term" value="F:pyridoxal phosphate binding"/>
    <property type="evidence" value="ECO:0007669"/>
    <property type="project" value="TreeGrafter"/>
</dbReference>
<dbReference type="GO" id="GO:0000271">
    <property type="term" value="P:polysaccharide biosynthetic process"/>
    <property type="evidence" value="ECO:0007669"/>
    <property type="project" value="TreeGrafter"/>
</dbReference>
<accession>A0A1F5G3R8</accession>
<evidence type="ECO:0008006" key="8">
    <source>
        <dbReference type="Google" id="ProtNLM"/>
    </source>
</evidence>
<comment type="similarity">
    <text evidence="2 5">Belongs to the DegT/DnrJ/EryC1 family.</text>
</comment>
<evidence type="ECO:0000256" key="4">
    <source>
        <dbReference type="PIRSR" id="PIRSR000390-2"/>
    </source>
</evidence>
<dbReference type="GO" id="GO:0008483">
    <property type="term" value="F:transaminase activity"/>
    <property type="evidence" value="ECO:0007669"/>
    <property type="project" value="TreeGrafter"/>
</dbReference>
<evidence type="ECO:0000256" key="1">
    <source>
        <dbReference type="ARBA" id="ARBA00022898"/>
    </source>
</evidence>
<evidence type="ECO:0000313" key="7">
    <source>
        <dbReference type="Proteomes" id="UP000176317"/>
    </source>
</evidence>
<evidence type="ECO:0000256" key="5">
    <source>
        <dbReference type="RuleBase" id="RU004508"/>
    </source>
</evidence>
<name>A0A1F5G3R8_9BACT</name>
<protein>
    <recommendedName>
        <fullName evidence="8">Erythromycin biosynthesis sensory transduction protein eryC1</fullName>
    </recommendedName>
</protein>
<evidence type="ECO:0000256" key="3">
    <source>
        <dbReference type="PIRSR" id="PIRSR000390-1"/>
    </source>
</evidence>
<dbReference type="Proteomes" id="UP000176317">
    <property type="component" value="Unassembled WGS sequence"/>
</dbReference>
<dbReference type="CDD" id="cd00616">
    <property type="entry name" value="AHBA_syn"/>
    <property type="match status" value="1"/>
</dbReference>
<dbReference type="InterPro" id="IPR000653">
    <property type="entry name" value="DegT/StrS_aminotransferase"/>
</dbReference>
<dbReference type="PIRSF" id="PIRSF000390">
    <property type="entry name" value="PLP_StrS"/>
    <property type="match status" value="1"/>
</dbReference>
<sequence length="349" mass="39325">MIPLVDLTLEKRQLGQIAKAITRVVKSKNFILGQELEAFEKEFAKFIGVKYAVGVGNGTDALRLSLRALGVGRGDKVLTVSLSSPFTAIAIVEEGATPVFCDVDETTWTIDITDARKKLDNNTKAIICVHLFGNPCNMPSILQFARENNLKVIEDACQAHGAKYQGKMIGSFGDAAAFSFYPTKNLGAFGDAGIITTNNLKLSKMVKILRHGGQTKKFWHKYHGVNTRLDEIQAAILRVKLKYLDRSNYRRRLLARRYQKKLAPLAFKFQKINFDAKSAYHLFSVLSKQRGALQKFLKSKGIDIDIYYPYPIDLQPAFKKFKTTDLKKTNMICRRIFALPLFPSLSYKK</sequence>